<dbReference type="SUPFAM" id="SSF140478">
    <property type="entry name" value="LemA-like"/>
    <property type="match status" value="1"/>
</dbReference>
<comment type="similarity">
    <text evidence="2">Belongs to the LemA family.</text>
</comment>
<gene>
    <name evidence="7" type="ORF">HDG40_007127</name>
</gene>
<name>A0A7W8QEF9_PARAM</name>
<evidence type="ECO:0000256" key="2">
    <source>
        <dbReference type="ARBA" id="ARBA00008854"/>
    </source>
</evidence>
<evidence type="ECO:0000313" key="7">
    <source>
        <dbReference type="EMBL" id="MBB5428932.1"/>
    </source>
</evidence>
<dbReference type="AlphaFoldDB" id="A0A7W8QEF9"/>
<dbReference type="Proteomes" id="UP000592780">
    <property type="component" value="Unassembled WGS sequence"/>
</dbReference>
<comment type="subcellular location">
    <subcellularLocation>
        <location evidence="1">Membrane</location>
        <topology evidence="1">Single-pass membrane protein</topology>
    </subcellularLocation>
</comment>
<dbReference type="PANTHER" id="PTHR34478">
    <property type="entry name" value="PROTEIN LEMA"/>
    <property type="match status" value="1"/>
</dbReference>
<evidence type="ECO:0000256" key="4">
    <source>
        <dbReference type="ARBA" id="ARBA00022989"/>
    </source>
</evidence>
<keyword evidence="4" id="KW-1133">Transmembrane helix</keyword>
<keyword evidence="8" id="KW-1185">Reference proteome</keyword>
<reference evidence="7 8" key="1">
    <citation type="submission" date="2020-08" db="EMBL/GenBank/DDBJ databases">
        <title>Genomic Encyclopedia of Type Strains, Phase IV (KMG-V): Genome sequencing to study the core and pangenomes of soil and plant-associated prokaryotes.</title>
        <authorList>
            <person name="Whitman W."/>
        </authorList>
    </citation>
    <scope>NUCLEOTIDE SEQUENCE [LARGE SCALE GENOMIC DNA]</scope>
    <source>
        <strain evidence="7 8">JPY158</strain>
    </source>
</reference>
<evidence type="ECO:0000256" key="6">
    <source>
        <dbReference type="SAM" id="SignalP"/>
    </source>
</evidence>
<dbReference type="RefSeq" id="WP_035490405.1">
    <property type="nucleotide sequence ID" value="NZ_JACHDD010000017.1"/>
</dbReference>
<dbReference type="PANTHER" id="PTHR34478:SF2">
    <property type="entry name" value="MEMBRANE PROTEIN"/>
    <property type="match status" value="1"/>
</dbReference>
<keyword evidence="5" id="KW-0472">Membrane</keyword>
<evidence type="ECO:0000256" key="1">
    <source>
        <dbReference type="ARBA" id="ARBA00004167"/>
    </source>
</evidence>
<dbReference type="Pfam" id="PF04011">
    <property type="entry name" value="LemA"/>
    <property type="match status" value="1"/>
</dbReference>
<keyword evidence="3" id="KW-0812">Transmembrane</keyword>
<dbReference type="Gene3D" id="1.20.1440.20">
    <property type="entry name" value="LemA-like domain"/>
    <property type="match status" value="1"/>
</dbReference>
<sequence>MRPALIVSILFALLCMSGCGGDMVPAADREVAVAFADVLDLYNERLELTEQAVLLARKHLSPDAPALAQIGRSRTAVADLHASSALLDSPASFERFDVAQRDLTDAFSQLLIACEGIRRLKASPAFRALQSRLASSAGRIAFARERYDEAARRYNAARHRFPFALADMLHPTQDRPAFAAPDGTPVHRHPRTDFDALRGSLRVESQRFRPRA</sequence>
<accession>A0A7W8QEF9</accession>
<feature type="chain" id="PRO_5030794331" evidence="6">
    <location>
        <begin position="21"/>
        <end position="212"/>
    </location>
</feature>
<evidence type="ECO:0000313" key="8">
    <source>
        <dbReference type="Proteomes" id="UP000592780"/>
    </source>
</evidence>
<dbReference type="EMBL" id="JACHDD010000017">
    <property type="protein sequence ID" value="MBB5428932.1"/>
    <property type="molecule type" value="Genomic_DNA"/>
</dbReference>
<dbReference type="InterPro" id="IPR007156">
    <property type="entry name" value="MamQ_LemA"/>
</dbReference>
<comment type="caution">
    <text evidence="7">The sequence shown here is derived from an EMBL/GenBank/DDBJ whole genome shotgun (WGS) entry which is preliminary data.</text>
</comment>
<proteinExistence type="inferred from homology"/>
<keyword evidence="6" id="KW-0732">Signal</keyword>
<evidence type="ECO:0000256" key="3">
    <source>
        <dbReference type="ARBA" id="ARBA00022692"/>
    </source>
</evidence>
<dbReference type="InterPro" id="IPR023353">
    <property type="entry name" value="LemA-like_dom_sf"/>
</dbReference>
<feature type="signal peptide" evidence="6">
    <location>
        <begin position="1"/>
        <end position="20"/>
    </location>
</feature>
<organism evidence="7 8">
    <name type="scientific">Paraburkholderia atlantica</name>
    <dbReference type="NCBI Taxonomy" id="2654982"/>
    <lineage>
        <taxon>Bacteria</taxon>
        <taxon>Pseudomonadati</taxon>
        <taxon>Pseudomonadota</taxon>
        <taxon>Betaproteobacteria</taxon>
        <taxon>Burkholderiales</taxon>
        <taxon>Burkholderiaceae</taxon>
        <taxon>Paraburkholderia</taxon>
    </lineage>
</organism>
<protein>
    <submittedName>
        <fullName evidence="7">LemA protein</fullName>
    </submittedName>
</protein>
<dbReference type="GO" id="GO:0016020">
    <property type="term" value="C:membrane"/>
    <property type="evidence" value="ECO:0007669"/>
    <property type="project" value="UniProtKB-SubCell"/>
</dbReference>
<evidence type="ECO:0000256" key="5">
    <source>
        <dbReference type="ARBA" id="ARBA00023136"/>
    </source>
</evidence>